<evidence type="ECO:0000313" key="7">
    <source>
        <dbReference type="EMBL" id="SDZ23928.1"/>
    </source>
</evidence>
<reference evidence="7 8" key="1">
    <citation type="submission" date="2016-10" db="EMBL/GenBank/DDBJ databases">
        <authorList>
            <person name="de Groot N.N."/>
        </authorList>
    </citation>
    <scope>NUCLEOTIDE SEQUENCE [LARGE SCALE GENOMIC DNA]</scope>
    <source>
        <strain evidence="7 8">CPCC 202699</strain>
    </source>
</reference>
<dbReference type="GO" id="GO:0006508">
    <property type="term" value="P:proteolysis"/>
    <property type="evidence" value="ECO:0007669"/>
    <property type="project" value="UniProtKB-KW"/>
</dbReference>
<dbReference type="OrthoDB" id="614750at2"/>
<evidence type="ECO:0000313" key="8">
    <source>
        <dbReference type="Proteomes" id="UP000199515"/>
    </source>
</evidence>
<evidence type="ECO:0000256" key="3">
    <source>
        <dbReference type="ARBA" id="ARBA00022801"/>
    </source>
</evidence>
<dbReference type="InterPro" id="IPR023828">
    <property type="entry name" value="Peptidase_S8_Ser-AS"/>
</dbReference>
<dbReference type="Proteomes" id="UP000199515">
    <property type="component" value="Unassembled WGS sequence"/>
</dbReference>
<evidence type="ECO:0000256" key="5">
    <source>
        <dbReference type="PROSITE-ProRule" id="PRU01240"/>
    </source>
</evidence>
<dbReference type="Pfam" id="PF00082">
    <property type="entry name" value="Peptidase_S8"/>
    <property type="match status" value="1"/>
</dbReference>
<dbReference type="PANTHER" id="PTHR43806:SF11">
    <property type="entry name" value="CEREVISIN-RELATED"/>
    <property type="match status" value="1"/>
</dbReference>
<evidence type="ECO:0000256" key="2">
    <source>
        <dbReference type="ARBA" id="ARBA00022670"/>
    </source>
</evidence>
<dbReference type="InterPro" id="IPR015500">
    <property type="entry name" value="Peptidase_S8_subtilisin-rel"/>
</dbReference>
<proteinExistence type="inferred from homology"/>
<dbReference type="SUPFAM" id="SSF52743">
    <property type="entry name" value="Subtilisin-like"/>
    <property type="match status" value="1"/>
</dbReference>
<evidence type="ECO:0000259" key="6">
    <source>
        <dbReference type="Pfam" id="PF00082"/>
    </source>
</evidence>
<protein>
    <submittedName>
        <fullName evidence="7">Subtilase family protein</fullName>
    </submittedName>
</protein>
<name>A0A1H3RFD9_9PSEU</name>
<accession>A0A1H3RFD9</accession>
<dbReference type="PROSITE" id="PS00138">
    <property type="entry name" value="SUBTILASE_SER"/>
    <property type="match status" value="1"/>
</dbReference>
<dbReference type="InterPro" id="IPR050131">
    <property type="entry name" value="Peptidase_S8_subtilisin-like"/>
</dbReference>
<feature type="domain" description="Peptidase S8/S53" evidence="6">
    <location>
        <begin position="114"/>
        <end position="687"/>
    </location>
</feature>
<feature type="active site" description="Charge relay system" evidence="5">
    <location>
        <position position="638"/>
    </location>
</feature>
<sequence>MVSSKLDGALATKVRALETAREQGGTGWPAPVKVLVQFTGDTKPLEEAGLVVEFDAGEILVGTIAVRDLPRLAELGAVVAIQSNRESRPVRYPAAEPGQGAGTRRAATVPTVTGKDVVLGVIDSGIDIFHPAFTHEGTPPTTRIAALFDLSTAQKISAAPNLTATKMTMRWEAPLAAIAPPELPTPVIARLPLPATSDAVRAEWLKNPDIKPEDIEVRGGPLPSQPITIRFTGKFDTDTCDSTTLPVIECVADPPSPGGVPDFTVGPFGVAHSRDDINEALRTSDTKFPFHDVDGHGTITASVAAGALVSTDACHSTAGGSAPGADLVIVRTPLFDDGVMLGTQFLLDFGATAAKPVVVTMSFTGHAGSHDGSDCLDVFLEKRLTGTTRRAIVAAAGNEAALDPIPLVTTLPRVPRYHNEGGIHSSGTVAAAGNTTVEFVIEHLHFAYTQLNVWTSGPGRLSFSVTAPLATGGESTPVFQPDTAIHTVPLGKHSITVASSGDTGVYHKGHLAFRVERPDHLPLSMGTWRVTLHETTGAPTSFHAWLTGKPNALFPTDRQDRSRTVGSPGTARNVLTVGAYDARTGRLGDFSSRGPTLEPVLADQRVKPEVCAPGVDIVTAVTPRPPLLLKYRRDFGTSLAAPYVAGVIALMFEANPALSYSQITEKLMATCVKPPAGTPPEDLAGWGAGRVDPVEAVKAAAPTPREFVLPASAYPPVEHQAAALRGRAEETPTGRTLAVLIERHTAEVRRLIDAERRVTVAWHRMRGPELLRLVLGEPGRAVPLPETWGGKPVADGISRLLDVLVDAGSAELRADIAQYRDLVLTLPGTRLADLDEQAEVG</sequence>
<feature type="active site" description="Charge relay system" evidence="5">
    <location>
        <position position="123"/>
    </location>
</feature>
<dbReference type="EMBL" id="FNON01000011">
    <property type="protein sequence ID" value="SDZ23928.1"/>
    <property type="molecule type" value="Genomic_DNA"/>
</dbReference>
<dbReference type="InterPro" id="IPR000209">
    <property type="entry name" value="Peptidase_S8/S53_dom"/>
</dbReference>
<dbReference type="STRING" id="589385.SAMN05421504_11135"/>
<gene>
    <name evidence="7" type="ORF">SAMN05421504_11135</name>
</gene>
<feature type="active site" description="Charge relay system" evidence="5">
    <location>
        <position position="296"/>
    </location>
</feature>
<keyword evidence="3 5" id="KW-0378">Hydrolase</keyword>
<dbReference type="AlphaFoldDB" id="A0A1H3RFD9"/>
<dbReference type="PRINTS" id="PR00723">
    <property type="entry name" value="SUBTILISIN"/>
</dbReference>
<keyword evidence="2 5" id="KW-0645">Protease</keyword>
<organism evidence="7 8">
    <name type="scientific">Amycolatopsis xylanica</name>
    <dbReference type="NCBI Taxonomy" id="589385"/>
    <lineage>
        <taxon>Bacteria</taxon>
        <taxon>Bacillati</taxon>
        <taxon>Actinomycetota</taxon>
        <taxon>Actinomycetes</taxon>
        <taxon>Pseudonocardiales</taxon>
        <taxon>Pseudonocardiaceae</taxon>
        <taxon>Amycolatopsis</taxon>
    </lineage>
</organism>
<dbReference type="PANTHER" id="PTHR43806">
    <property type="entry name" value="PEPTIDASE S8"/>
    <property type="match status" value="1"/>
</dbReference>
<dbReference type="Gene3D" id="3.40.50.200">
    <property type="entry name" value="Peptidase S8/S53 domain"/>
    <property type="match status" value="1"/>
</dbReference>
<evidence type="ECO:0000256" key="1">
    <source>
        <dbReference type="ARBA" id="ARBA00011073"/>
    </source>
</evidence>
<evidence type="ECO:0000256" key="4">
    <source>
        <dbReference type="ARBA" id="ARBA00022825"/>
    </source>
</evidence>
<keyword evidence="8" id="KW-1185">Reference proteome</keyword>
<comment type="similarity">
    <text evidence="1 5">Belongs to the peptidase S8 family.</text>
</comment>
<dbReference type="PROSITE" id="PS51892">
    <property type="entry name" value="SUBTILASE"/>
    <property type="match status" value="1"/>
</dbReference>
<dbReference type="RefSeq" id="WP_091297677.1">
    <property type="nucleotide sequence ID" value="NZ_FNON01000011.1"/>
</dbReference>
<dbReference type="Gene3D" id="2.60.120.1290">
    <property type="match status" value="1"/>
</dbReference>
<keyword evidence="4 5" id="KW-0720">Serine protease</keyword>
<dbReference type="GO" id="GO:0004252">
    <property type="term" value="F:serine-type endopeptidase activity"/>
    <property type="evidence" value="ECO:0007669"/>
    <property type="project" value="UniProtKB-UniRule"/>
</dbReference>
<dbReference type="InterPro" id="IPR036852">
    <property type="entry name" value="Peptidase_S8/S53_dom_sf"/>
</dbReference>